<sequence>MRKLKVTIKDIANICGVSLGTVDRALNNRNGISEKTRKKVLQVAEELNYKPDYMARSLVMGKTMTIGVVLFDLYNRSFAQLLNAIELKARKLGYFVYITLTDKNPENELQCIEYLVNRKVDGIILFSVNQGNEFDEYLRKLQIPIITIFNYISNEWEYVGIQEREAMKEATKFIASRDYKHYVYICPPLAYSGKSNIYTQEERVNGFLEGLSESNIDSKPQIIKNREYIQALEKMTFNEKERTAVICSCDLYALEVLNFFKSKGYEIPEKVGIMGFDDIDMLKYVTPRLTTVKYPIVEIGIKAVESLVHKIDQGRYLSTPLLEYEIIKGESI</sequence>
<dbReference type="InterPro" id="IPR010982">
    <property type="entry name" value="Lambda_DNA-bd_dom_sf"/>
</dbReference>
<dbReference type="Gene3D" id="3.40.50.2300">
    <property type="match status" value="2"/>
</dbReference>
<dbReference type="InterPro" id="IPR000843">
    <property type="entry name" value="HTH_LacI"/>
</dbReference>
<evidence type="ECO:0000313" key="5">
    <source>
        <dbReference type="EMBL" id="MBD1379465.1"/>
    </source>
</evidence>
<keyword evidence="6" id="KW-1185">Reference proteome</keyword>
<dbReference type="CDD" id="cd01392">
    <property type="entry name" value="HTH_LacI"/>
    <property type="match status" value="1"/>
</dbReference>
<name>A0A926NE44_9BACI</name>
<dbReference type="SUPFAM" id="SSF47413">
    <property type="entry name" value="lambda repressor-like DNA-binding domains"/>
    <property type="match status" value="1"/>
</dbReference>
<reference evidence="5" key="1">
    <citation type="submission" date="2020-09" db="EMBL/GenBank/DDBJ databases">
        <title>A novel bacterium of genus Bacillus, isolated from South China Sea.</title>
        <authorList>
            <person name="Huang H."/>
            <person name="Mo K."/>
            <person name="Hu Y."/>
        </authorList>
    </citation>
    <scope>NUCLEOTIDE SEQUENCE</scope>
    <source>
        <strain evidence="5">IB182487</strain>
    </source>
</reference>
<evidence type="ECO:0000259" key="4">
    <source>
        <dbReference type="PROSITE" id="PS50932"/>
    </source>
</evidence>
<dbReference type="Pfam" id="PF00356">
    <property type="entry name" value="LacI"/>
    <property type="match status" value="1"/>
</dbReference>
<dbReference type="CDD" id="cd06267">
    <property type="entry name" value="PBP1_LacI_sugar_binding-like"/>
    <property type="match status" value="1"/>
</dbReference>
<dbReference type="Proteomes" id="UP000626844">
    <property type="component" value="Unassembled WGS sequence"/>
</dbReference>
<dbReference type="Pfam" id="PF13377">
    <property type="entry name" value="Peripla_BP_3"/>
    <property type="match status" value="1"/>
</dbReference>
<dbReference type="InterPro" id="IPR028082">
    <property type="entry name" value="Peripla_BP_I"/>
</dbReference>
<keyword evidence="2 5" id="KW-0238">DNA-binding</keyword>
<dbReference type="Gene3D" id="1.10.260.40">
    <property type="entry name" value="lambda repressor-like DNA-binding domains"/>
    <property type="match status" value="1"/>
</dbReference>
<dbReference type="RefSeq" id="WP_191156097.1">
    <property type="nucleotide sequence ID" value="NZ_JACXAI010000003.1"/>
</dbReference>
<dbReference type="AlphaFoldDB" id="A0A926NE44"/>
<keyword evidence="3" id="KW-0804">Transcription</keyword>
<dbReference type="InterPro" id="IPR046335">
    <property type="entry name" value="LacI/GalR-like_sensor"/>
</dbReference>
<gene>
    <name evidence="5" type="ORF">IC621_04415</name>
</gene>
<dbReference type="PANTHER" id="PTHR30146:SF109">
    <property type="entry name" value="HTH-TYPE TRANSCRIPTIONAL REGULATOR GALS"/>
    <property type="match status" value="1"/>
</dbReference>
<organism evidence="5 6">
    <name type="scientific">Metabacillus arenae</name>
    <dbReference type="NCBI Taxonomy" id="2771434"/>
    <lineage>
        <taxon>Bacteria</taxon>
        <taxon>Bacillati</taxon>
        <taxon>Bacillota</taxon>
        <taxon>Bacilli</taxon>
        <taxon>Bacillales</taxon>
        <taxon>Bacillaceae</taxon>
        <taxon>Metabacillus</taxon>
    </lineage>
</organism>
<keyword evidence="1" id="KW-0805">Transcription regulation</keyword>
<dbReference type="PANTHER" id="PTHR30146">
    <property type="entry name" value="LACI-RELATED TRANSCRIPTIONAL REPRESSOR"/>
    <property type="match status" value="1"/>
</dbReference>
<evidence type="ECO:0000256" key="1">
    <source>
        <dbReference type="ARBA" id="ARBA00023015"/>
    </source>
</evidence>
<dbReference type="SMART" id="SM00354">
    <property type="entry name" value="HTH_LACI"/>
    <property type="match status" value="1"/>
</dbReference>
<dbReference type="GO" id="GO:0000976">
    <property type="term" value="F:transcription cis-regulatory region binding"/>
    <property type="evidence" value="ECO:0007669"/>
    <property type="project" value="TreeGrafter"/>
</dbReference>
<comment type="caution">
    <text evidence="5">The sequence shown here is derived from an EMBL/GenBank/DDBJ whole genome shotgun (WGS) entry which is preliminary data.</text>
</comment>
<dbReference type="EMBL" id="JACXAI010000003">
    <property type="protein sequence ID" value="MBD1379465.1"/>
    <property type="molecule type" value="Genomic_DNA"/>
</dbReference>
<evidence type="ECO:0000313" key="6">
    <source>
        <dbReference type="Proteomes" id="UP000626844"/>
    </source>
</evidence>
<evidence type="ECO:0000256" key="2">
    <source>
        <dbReference type="ARBA" id="ARBA00023125"/>
    </source>
</evidence>
<evidence type="ECO:0000256" key="3">
    <source>
        <dbReference type="ARBA" id="ARBA00023163"/>
    </source>
</evidence>
<feature type="domain" description="HTH lacI-type" evidence="4">
    <location>
        <begin position="6"/>
        <end position="60"/>
    </location>
</feature>
<dbReference type="PROSITE" id="PS50932">
    <property type="entry name" value="HTH_LACI_2"/>
    <property type="match status" value="1"/>
</dbReference>
<accession>A0A926NE44</accession>
<dbReference type="GO" id="GO:0003700">
    <property type="term" value="F:DNA-binding transcription factor activity"/>
    <property type="evidence" value="ECO:0007669"/>
    <property type="project" value="TreeGrafter"/>
</dbReference>
<dbReference type="SUPFAM" id="SSF53822">
    <property type="entry name" value="Periplasmic binding protein-like I"/>
    <property type="match status" value="1"/>
</dbReference>
<protein>
    <submittedName>
        <fullName evidence="5">LacI family DNA-binding transcriptional regulator</fullName>
    </submittedName>
</protein>
<proteinExistence type="predicted"/>